<evidence type="ECO:0000313" key="3">
    <source>
        <dbReference type="Proteomes" id="UP001321473"/>
    </source>
</evidence>
<comment type="caution">
    <text evidence="2">The sequence shown here is derived from an EMBL/GenBank/DDBJ whole genome shotgun (WGS) entry which is preliminary data.</text>
</comment>
<feature type="chain" id="PRO_5042957697" description="Secreted protein" evidence="1">
    <location>
        <begin position="21"/>
        <end position="185"/>
    </location>
</feature>
<proteinExistence type="predicted"/>
<name>A0AAQ4FGI3_AMBAM</name>
<feature type="signal peptide" evidence="1">
    <location>
        <begin position="1"/>
        <end position="20"/>
    </location>
</feature>
<sequence>MRTNPSIVLLFATVLHAATAGSVPCFTITTPDFLTTDVTHCYENQPIDICTPFNENDTEKVRELINCTNFDTEYKVLALTYLLNDAVASTLPEEERNQSLSKAQFIAQWCATGNPLPTFLYNLTCEDYLGMVHVTCGKPVTFNVPDVNGLGECAQNNEIEQLCTEGQTFTVSLSTTVLYTLMIVT</sequence>
<dbReference type="Proteomes" id="UP001321473">
    <property type="component" value="Unassembled WGS sequence"/>
</dbReference>
<dbReference type="AlphaFoldDB" id="A0AAQ4FGI3"/>
<keyword evidence="1" id="KW-0732">Signal</keyword>
<organism evidence="2 3">
    <name type="scientific">Amblyomma americanum</name>
    <name type="common">Lone star tick</name>
    <dbReference type="NCBI Taxonomy" id="6943"/>
    <lineage>
        <taxon>Eukaryota</taxon>
        <taxon>Metazoa</taxon>
        <taxon>Ecdysozoa</taxon>
        <taxon>Arthropoda</taxon>
        <taxon>Chelicerata</taxon>
        <taxon>Arachnida</taxon>
        <taxon>Acari</taxon>
        <taxon>Parasitiformes</taxon>
        <taxon>Ixodida</taxon>
        <taxon>Ixodoidea</taxon>
        <taxon>Ixodidae</taxon>
        <taxon>Amblyomminae</taxon>
        <taxon>Amblyomma</taxon>
    </lineage>
</organism>
<evidence type="ECO:0008006" key="4">
    <source>
        <dbReference type="Google" id="ProtNLM"/>
    </source>
</evidence>
<keyword evidence="3" id="KW-1185">Reference proteome</keyword>
<dbReference type="EMBL" id="JARKHS020003222">
    <property type="protein sequence ID" value="KAK8785903.1"/>
    <property type="molecule type" value="Genomic_DNA"/>
</dbReference>
<gene>
    <name evidence="2" type="ORF">V5799_007737</name>
</gene>
<evidence type="ECO:0000313" key="2">
    <source>
        <dbReference type="EMBL" id="KAK8785903.1"/>
    </source>
</evidence>
<accession>A0AAQ4FGI3</accession>
<protein>
    <recommendedName>
        <fullName evidence="4">Secreted protein</fullName>
    </recommendedName>
</protein>
<reference evidence="2 3" key="1">
    <citation type="journal article" date="2023" name="Arcadia Sci">
        <title>De novo assembly of a long-read Amblyomma americanum tick genome.</title>
        <authorList>
            <person name="Chou S."/>
            <person name="Poskanzer K.E."/>
            <person name="Rollins M."/>
            <person name="Thuy-Boun P.S."/>
        </authorList>
    </citation>
    <scope>NUCLEOTIDE SEQUENCE [LARGE SCALE GENOMIC DNA]</scope>
    <source>
        <strain evidence="2">F_SG_1</strain>
        <tissue evidence="2">Salivary glands</tissue>
    </source>
</reference>
<evidence type="ECO:0000256" key="1">
    <source>
        <dbReference type="SAM" id="SignalP"/>
    </source>
</evidence>